<evidence type="ECO:0000256" key="1">
    <source>
        <dbReference type="ARBA" id="ARBA00022884"/>
    </source>
</evidence>
<dbReference type="PANTHER" id="PTHR12826">
    <property type="entry name" value="RIBONUCLEASE Y"/>
    <property type="match status" value="1"/>
</dbReference>
<protein>
    <submittedName>
        <fullName evidence="3">Putative rna-binding protein</fullName>
    </submittedName>
</protein>
<dbReference type="Pfam" id="PF00013">
    <property type="entry name" value="KH_1"/>
    <property type="match status" value="1"/>
</dbReference>
<organism evidence="3">
    <name type="scientific">hydrocarbon metagenome</name>
    <dbReference type="NCBI Taxonomy" id="938273"/>
    <lineage>
        <taxon>unclassified sequences</taxon>
        <taxon>metagenomes</taxon>
        <taxon>ecological metagenomes</taxon>
    </lineage>
</organism>
<feature type="domain" description="K Homology" evidence="2">
    <location>
        <begin position="2"/>
        <end position="66"/>
    </location>
</feature>
<dbReference type="NCBIfam" id="TIGR03665">
    <property type="entry name" value="arCOG04150"/>
    <property type="match status" value="1"/>
</dbReference>
<feature type="domain" description="K Homology" evidence="2">
    <location>
        <begin position="81"/>
        <end position="153"/>
    </location>
</feature>
<dbReference type="GO" id="GO:0003723">
    <property type="term" value="F:RNA binding"/>
    <property type="evidence" value="ECO:0007669"/>
    <property type="project" value="UniProtKB-KW"/>
</dbReference>
<dbReference type="Pfam" id="PF22891">
    <property type="entry name" value="KH_PNO1_2nd"/>
    <property type="match status" value="1"/>
</dbReference>
<dbReference type="AlphaFoldDB" id="A0A0W8FGP3"/>
<dbReference type="Gene3D" id="3.30.1370.10">
    <property type="entry name" value="K Homology domain, type 1"/>
    <property type="match status" value="2"/>
</dbReference>
<comment type="caution">
    <text evidence="3">The sequence shown here is derived from an EMBL/GenBank/DDBJ whole genome shotgun (WGS) entry which is preliminary data.</text>
</comment>
<dbReference type="SUPFAM" id="SSF54791">
    <property type="entry name" value="Eukaryotic type KH-domain (KH-domain type I)"/>
    <property type="match status" value="2"/>
</dbReference>
<dbReference type="NCBIfam" id="NF010332">
    <property type="entry name" value="PRK13763.2-2"/>
    <property type="match status" value="1"/>
</dbReference>
<keyword evidence="1" id="KW-0694">RNA-binding</keyword>
<sequence>MATQEIKVAANRIGALIGKNGSTKREIEEKMGVGIQIDSEEGIVVVEGEDPIRVVEAIDVVRAINRGFSPERALRLLEDEDMMLDVIDLSDSADSQRQLERIRGRIIGKAGTSRSQIEDLTNTEVSVHGKTVAIIGLPDQIKTARTAIEMLIQGVPHEHVYAFLDKKKKETKQEMLEYYY</sequence>
<dbReference type="InterPro" id="IPR055211">
    <property type="entry name" value="KH_PNO1_2nd"/>
</dbReference>
<dbReference type="EMBL" id="LNQE01001234">
    <property type="protein sequence ID" value="KUG20020.1"/>
    <property type="molecule type" value="Genomic_DNA"/>
</dbReference>
<gene>
    <name evidence="3" type="ORF">ASZ90_010248</name>
</gene>
<evidence type="ECO:0000259" key="2">
    <source>
        <dbReference type="SMART" id="SM00322"/>
    </source>
</evidence>
<proteinExistence type="predicted"/>
<name>A0A0W8FGP3_9ZZZZ</name>
<reference evidence="3" key="1">
    <citation type="journal article" date="2015" name="Proc. Natl. Acad. Sci. U.S.A.">
        <title>Networks of energetic and metabolic interactions define dynamics in microbial communities.</title>
        <authorList>
            <person name="Embree M."/>
            <person name="Liu J.K."/>
            <person name="Al-Bassam M.M."/>
            <person name="Zengler K."/>
        </authorList>
    </citation>
    <scope>NUCLEOTIDE SEQUENCE</scope>
</reference>
<evidence type="ECO:0000313" key="3">
    <source>
        <dbReference type="EMBL" id="KUG20020.1"/>
    </source>
</evidence>
<dbReference type="PANTHER" id="PTHR12826:SF13">
    <property type="entry name" value="RNA-BINDING PROTEIN PNO1"/>
    <property type="match status" value="1"/>
</dbReference>
<dbReference type="InterPro" id="IPR004088">
    <property type="entry name" value="KH_dom_type_1"/>
</dbReference>
<dbReference type="PROSITE" id="PS50084">
    <property type="entry name" value="KH_TYPE_1"/>
    <property type="match status" value="2"/>
</dbReference>
<dbReference type="InterPro" id="IPR004087">
    <property type="entry name" value="KH_dom"/>
</dbReference>
<dbReference type="InterPro" id="IPR036612">
    <property type="entry name" value="KH_dom_type_1_sf"/>
</dbReference>
<dbReference type="SMART" id="SM00322">
    <property type="entry name" value="KH"/>
    <property type="match status" value="2"/>
</dbReference>
<dbReference type="InterPro" id="IPR019964">
    <property type="entry name" value="KH_domain_protein_archaea"/>
</dbReference>
<accession>A0A0W8FGP3</accession>